<name>A0A1H8UIV9_9EURY</name>
<evidence type="ECO:0000256" key="1">
    <source>
        <dbReference type="SAM" id="Phobius"/>
    </source>
</evidence>
<protein>
    <submittedName>
        <fullName evidence="2">Uncharacterized protein</fullName>
    </submittedName>
</protein>
<evidence type="ECO:0000313" key="2">
    <source>
        <dbReference type="EMBL" id="SEP02957.1"/>
    </source>
</evidence>
<feature type="transmembrane region" description="Helical" evidence="1">
    <location>
        <begin position="59"/>
        <end position="83"/>
    </location>
</feature>
<keyword evidence="1" id="KW-0812">Transmembrane</keyword>
<sequence>MNLNSVTGEQSNRRSLLARAIYSLRRSFFLSFGVFGSLLVAAGATLELLWMIGMPLEDGVVAGMLGIWGMTALLIGTVGYGTLRYMRDY</sequence>
<keyword evidence="1" id="KW-0472">Membrane</keyword>
<dbReference type="EMBL" id="FODV01000011">
    <property type="protein sequence ID" value="SEP02957.1"/>
    <property type="molecule type" value="Genomic_DNA"/>
</dbReference>
<dbReference type="Proteomes" id="UP000199126">
    <property type="component" value="Unassembled WGS sequence"/>
</dbReference>
<gene>
    <name evidence="2" type="ORF">SAMN04487948_11159</name>
</gene>
<keyword evidence="1" id="KW-1133">Transmembrane helix</keyword>
<dbReference type="RefSeq" id="WP_089826232.1">
    <property type="nucleotide sequence ID" value="NZ_FODV01000011.1"/>
</dbReference>
<organism evidence="2 3">
    <name type="scientific">Halogranum amylolyticum</name>
    <dbReference type="NCBI Taxonomy" id="660520"/>
    <lineage>
        <taxon>Archaea</taxon>
        <taxon>Methanobacteriati</taxon>
        <taxon>Methanobacteriota</taxon>
        <taxon>Stenosarchaea group</taxon>
        <taxon>Halobacteria</taxon>
        <taxon>Halobacteriales</taxon>
        <taxon>Haloferacaceae</taxon>
    </lineage>
</organism>
<reference evidence="3" key="1">
    <citation type="submission" date="2016-10" db="EMBL/GenBank/DDBJ databases">
        <authorList>
            <person name="Varghese N."/>
            <person name="Submissions S."/>
        </authorList>
    </citation>
    <scope>NUCLEOTIDE SEQUENCE [LARGE SCALE GENOMIC DNA]</scope>
    <source>
        <strain evidence="3">CGMCC 1.10121</strain>
    </source>
</reference>
<dbReference type="AlphaFoldDB" id="A0A1H8UIV9"/>
<proteinExistence type="predicted"/>
<feature type="transmembrane region" description="Helical" evidence="1">
    <location>
        <begin position="28"/>
        <end position="53"/>
    </location>
</feature>
<evidence type="ECO:0000313" key="3">
    <source>
        <dbReference type="Proteomes" id="UP000199126"/>
    </source>
</evidence>
<keyword evidence="3" id="KW-1185">Reference proteome</keyword>
<accession>A0A1H8UIV9</accession>